<dbReference type="EMBL" id="BOPC01000059">
    <property type="protein sequence ID" value="GIJ28984.1"/>
    <property type="molecule type" value="Genomic_DNA"/>
</dbReference>
<organism evidence="3 4">
    <name type="scientific">Micromonospora qiuiae</name>
    <dbReference type="NCBI Taxonomy" id="502268"/>
    <lineage>
        <taxon>Bacteria</taxon>
        <taxon>Bacillati</taxon>
        <taxon>Actinomycetota</taxon>
        <taxon>Actinomycetes</taxon>
        <taxon>Micromonosporales</taxon>
        <taxon>Micromonosporaceae</taxon>
        <taxon>Micromonospora</taxon>
    </lineage>
</organism>
<name>A0ABQ4JFB0_9ACTN</name>
<dbReference type="InterPro" id="IPR044946">
    <property type="entry name" value="Restrct_endonuc_typeI_TRD_sf"/>
</dbReference>
<evidence type="ECO:0008006" key="5">
    <source>
        <dbReference type="Google" id="ProtNLM"/>
    </source>
</evidence>
<dbReference type="Gene3D" id="3.90.220.20">
    <property type="entry name" value="DNA methylase specificity domains"/>
    <property type="match status" value="1"/>
</dbReference>
<evidence type="ECO:0000313" key="4">
    <source>
        <dbReference type="Proteomes" id="UP000653076"/>
    </source>
</evidence>
<keyword evidence="4" id="KW-1185">Reference proteome</keyword>
<accession>A0ABQ4JFB0</accession>
<comment type="caution">
    <text evidence="3">The sequence shown here is derived from an EMBL/GenBank/DDBJ whole genome shotgun (WGS) entry which is preliminary data.</text>
</comment>
<evidence type="ECO:0000256" key="1">
    <source>
        <dbReference type="ARBA" id="ARBA00022747"/>
    </source>
</evidence>
<keyword evidence="1" id="KW-0680">Restriction system</keyword>
<reference evidence="3 4" key="1">
    <citation type="submission" date="2021-01" db="EMBL/GenBank/DDBJ databases">
        <title>Whole genome shotgun sequence of Verrucosispora qiuiae NBRC 106684.</title>
        <authorList>
            <person name="Komaki H."/>
            <person name="Tamura T."/>
        </authorList>
    </citation>
    <scope>NUCLEOTIDE SEQUENCE [LARGE SCALE GENOMIC DNA]</scope>
    <source>
        <strain evidence="3 4">NBRC 106684</strain>
    </source>
</reference>
<proteinExistence type="predicted"/>
<gene>
    <name evidence="3" type="ORF">Vqi01_41460</name>
</gene>
<evidence type="ECO:0000313" key="3">
    <source>
        <dbReference type="EMBL" id="GIJ28984.1"/>
    </source>
</evidence>
<sequence>MVMAGGIRDGGIAPDPKKRVSEWTVRRLDRYQLQRGDILLVRVGDTKRFGTVTGKVAGWLMGDTCIRVRPGSGGHAGVPGLVPRPSRGAGMAGRQHLARVALQHQQGNPAAQSAAQRR</sequence>
<protein>
    <recommendedName>
        <fullName evidence="5">KOW domain-containing protein</fullName>
    </recommendedName>
</protein>
<keyword evidence="2" id="KW-0238">DNA-binding</keyword>
<dbReference type="SUPFAM" id="SSF116734">
    <property type="entry name" value="DNA methylase specificity domain"/>
    <property type="match status" value="1"/>
</dbReference>
<dbReference type="Proteomes" id="UP000653076">
    <property type="component" value="Unassembled WGS sequence"/>
</dbReference>
<evidence type="ECO:0000256" key="2">
    <source>
        <dbReference type="ARBA" id="ARBA00023125"/>
    </source>
</evidence>